<dbReference type="OrthoDB" id="9760040at2"/>
<evidence type="ECO:0000313" key="1">
    <source>
        <dbReference type="EMBL" id="TWJ10613.1"/>
    </source>
</evidence>
<dbReference type="Proteomes" id="UP000321617">
    <property type="component" value="Unassembled WGS sequence"/>
</dbReference>
<dbReference type="RefSeq" id="WP_147141347.1">
    <property type="nucleotide sequence ID" value="NZ_BAABIJ010000003.1"/>
</dbReference>
<dbReference type="EMBL" id="VLLL01000007">
    <property type="protein sequence ID" value="TWJ10613.1"/>
    <property type="molecule type" value="Genomic_DNA"/>
</dbReference>
<evidence type="ECO:0000313" key="2">
    <source>
        <dbReference type="Proteomes" id="UP000321617"/>
    </source>
</evidence>
<name>A0A562UYE0_9ACTN</name>
<reference evidence="1 2" key="1">
    <citation type="journal article" date="2013" name="Stand. Genomic Sci.">
        <title>Genomic Encyclopedia of Type Strains, Phase I: The one thousand microbial genomes (KMG-I) project.</title>
        <authorList>
            <person name="Kyrpides N.C."/>
            <person name="Woyke T."/>
            <person name="Eisen J.A."/>
            <person name="Garrity G."/>
            <person name="Lilburn T.G."/>
            <person name="Beck B.J."/>
            <person name="Whitman W.B."/>
            <person name="Hugenholtz P."/>
            <person name="Klenk H.P."/>
        </authorList>
    </citation>
    <scope>NUCLEOTIDE SEQUENCE [LARGE SCALE GENOMIC DNA]</scope>
    <source>
        <strain evidence="1 2">DSM 45044</strain>
    </source>
</reference>
<comment type="caution">
    <text evidence="1">The sequence shown here is derived from an EMBL/GenBank/DDBJ whole genome shotgun (WGS) entry which is preliminary data.</text>
</comment>
<accession>A0A562UYE0</accession>
<dbReference type="AlphaFoldDB" id="A0A562UYE0"/>
<proteinExistence type="predicted"/>
<dbReference type="InterPro" id="IPR010281">
    <property type="entry name" value="DUF885"/>
</dbReference>
<gene>
    <name evidence="1" type="ORF">LX16_4033</name>
</gene>
<organism evidence="1 2">
    <name type="scientific">Stackebrandtia albiflava</name>
    <dbReference type="NCBI Taxonomy" id="406432"/>
    <lineage>
        <taxon>Bacteria</taxon>
        <taxon>Bacillati</taxon>
        <taxon>Actinomycetota</taxon>
        <taxon>Actinomycetes</taxon>
        <taxon>Glycomycetales</taxon>
        <taxon>Glycomycetaceae</taxon>
        <taxon>Stackebrandtia</taxon>
    </lineage>
</organism>
<dbReference type="PANTHER" id="PTHR33361:SF2">
    <property type="entry name" value="DUF885 DOMAIN-CONTAINING PROTEIN"/>
    <property type="match status" value="1"/>
</dbReference>
<keyword evidence="2" id="KW-1185">Reference proteome</keyword>
<sequence length="547" mass="60157">MTTPIFALGDEFIRRTAAGNPVRATYLGITEGFDGTGDFGPDGQAAEAALARDTLARLDTLPETGDADRVAATHMRERLTAELAAYDTGEWKRALRAPYGMVQSLRNYVDMGPHTTPEQWETVAMRLDGMPGLLAGWRQCLQVGLDDGTVAARRQALEAANQAENYVRIGSFDSIVSEYGEGPLRDRLARGAAAAHEAYDDLVRFLREEYAPRATEADGVGPERYAVAARLGLGADIDLVDAYHWGWAELRDLETQMTAEVQRVQPGGTIESAIAHLNATEFVDGADAYLAWLKDLHVWALEQLDGSHFDIDARLKDLEVVLVHAQGAGSAYYTGPSEDLSRPARTWWPVAGRDRFATWSEATTVFHEGVPGHHLQIGQMKLAGDRLSRFNRSAGVSGHSEGWALYAERLADELGWHTEPGRRLGMLKGSALRAARVVIDIGLHLDLPIPAEETARHGRRWNFDVAVEVLRDRGRIAEHRLLPEVVRYCGWPGQAITYKLGERAWLAARDEAKARLGADFDLKAWHTAALDLGPVGLDTLAGFLREL</sequence>
<dbReference type="PANTHER" id="PTHR33361">
    <property type="entry name" value="GLR0591 PROTEIN"/>
    <property type="match status" value="1"/>
</dbReference>
<dbReference type="Pfam" id="PF05960">
    <property type="entry name" value="DUF885"/>
    <property type="match status" value="1"/>
</dbReference>
<protein>
    <submittedName>
        <fullName evidence="1">Uncharacterized protein (DUF885 family)</fullName>
    </submittedName>
</protein>